<proteinExistence type="predicted"/>
<organism evidence="2 3">
    <name type="scientific">Achromobacter kerstersii</name>
    <dbReference type="NCBI Taxonomy" id="1353890"/>
    <lineage>
        <taxon>Bacteria</taxon>
        <taxon>Pseudomonadati</taxon>
        <taxon>Pseudomonadota</taxon>
        <taxon>Betaproteobacteria</taxon>
        <taxon>Burkholderiales</taxon>
        <taxon>Alcaligenaceae</taxon>
        <taxon>Achromobacter</taxon>
    </lineage>
</organism>
<keyword evidence="3" id="KW-1185">Reference proteome</keyword>
<protein>
    <recommendedName>
        <fullName evidence="1">ORC1/DEAH AAA+ ATPase domain-containing protein</fullName>
    </recommendedName>
</protein>
<dbReference type="EMBL" id="CADIJQ010000001">
    <property type="protein sequence ID" value="CAB3662928.1"/>
    <property type="molecule type" value="Genomic_DNA"/>
</dbReference>
<dbReference type="InterPro" id="IPR049945">
    <property type="entry name" value="AAA_22"/>
</dbReference>
<dbReference type="Gene3D" id="3.40.50.300">
    <property type="entry name" value="P-loop containing nucleotide triphosphate hydrolases"/>
    <property type="match status" value="1"/>
</dbReference>
<dbReference type="GO" id="GO:0016887">
    <property type="term" value="F:ATP hydrolysis activity"/>
    <property type="evidence" value="ECO:0007669"/>
    <property type="project" value="InterPro"/>
</dbReference>
<feature type="domain" description="ORC1/DEAH AAA+ ATPase" evidence="1">
    <location>
        <begin position="56"/>
        <end position="184"/>
    </location>
</feature>
<gene>
    <name evidence="2" type="ORF">LMG3441_00656</name>
</gene>
<dbReference type="Proteomes" id="UP000494269">
    <property type="component" value="Unassembled WGS sequence"/>
</dbReference>
<reference evidence="2 3" key="1">
    <citation type="submission" date="2020-04" db="EMBL/GenBank/DDBJ databases">
        <authorList>
            <person name="De Canck E."/>
        </authorList>
    </citation>
    <scope>NUCLEOTIDE SEQUENCE [LARGE SCALE GENOMIC DNA]</scope>
    <source>
        <strain evidence="2 3">LMG 3441</strain>
    </source>
</reference>
<evidence type="ECO:0000259" key="1">
    <source>
        <dbReference type="Pfam" id="PF13401"/>
    </source>
</evidence>
<sequence>MEENDRDRFLNPGPDRDKALLGHPILTGNGQIPTAPIRAAYEDVVDALVQRKPGMCYHGDFRVGKSCAISLLTKILPQSFPKLPIRTIVAKNHEKSTEKALFSDLLFDLMHAVHEKGTAPEKRIRLLNHLGALSQDAGSGQLLLFIDEAQNYWMSDLTRLRDIVNDMERRDIYLTIVFFGDQHLCNMKSALLSAGRRDIVGRFFLQTKEFSALCTADEAEDVLSAYDDHSIASFPMSTDISYSEFFQAKAFSGGWRLREEARYCWNSFADIARCRPDELKVGMQWLTAAIRHFLFRWNPKEITNAAGHEELWRVAVMHSGFDDAFGLGR</sequence>
<dbReference type="RefSeq" id="WP_175168765.1">
    <property type="nucleotide sequence ID" value="NZ_CADIJQ010000001.1"/>
</dbReference>
<dbReference type="SUPFAM" id="SSF52540">
    <property type="entry name" value="P-loop containing nucleoside triphosphate hydrolases"/>
    <property type="match status" value="1"/>
</dbReference>
<dbReference type="InterPro" id="IPR027417">
    <property type="entry name" value="P-loop_NTPase"/>
</dbReference>
<accession>A0A6S6ZDU9</accession>
<name>A0A6S6ZDU9_9BURK</name>
<dbReference type="Pfam" id="PF13401">
    <property type="entry name" value="AAA_22"/>
    <property type="match status" value="1"/>
</dbReference>
<evidence type="ECO:0000313" key="2">
    <source>
        <dbReference type="EMBL" id="CAB3662928.1"/>
    </source>
</evidence>
<dbReference type="AlphaFoldDB" id="A0A6S6ZDU9"/>
<evidence type="ECO:0000313" key="3">
    <source>
        <dbReference type="Proteomes" id="UP000494269"/>
    </source>
</evidence>